<protein>
    <recommendedName>
        <fullName evidence="3">Membrane protein YqaA with SNARE-associated domain</fullName>
    </recommendedName>
</protein>
<dbReference type="Proteomes" id="UP001144313">
    <property type="component" value="Unassembled WGS sequence"/>
</dbReference>
<reference evidence="1" key="1">
    <citation type="submission" date="2022-12" db="EMBL/GenBank/DDBJ databases">
        <title>Reference genome sequencing for broad-spectrum identification of bacterial and archaeal isolates by mass spectrometry.</title>
        <authorList>
            <person name="Sekiguchi Y."/>
            <person name="Tourlousse D.M."/>
        </authorList>
    </citation>
    <scope>NUCLEOTIDE SEQUENCE</scope>
    <source>
        <strain evidence="1">LLR39Z86</strain>
    </source>
</reference>
<dbReference type="EMBL" id="BSDT01000001">
    <property type="protein sequence ID" value="GLI40822.1"/>
    <property type="molecule type" value="Genomic_DNA"/>
</dbReference>
<accession>A0A9W6G5N5</accession>
<name>A0A9W6G5N5_9ACTN</name>
<keyword evidence="2" id="KW-1185">Reference proteome</keyword>
<evidence type="ECO:0008006" key="3">
    <source>
        <dbReference type="Google" id="ProtNLM"/>
    </source>
</evidence>
<evidence type="ECO:0000313" key="2">
    <source>
        <dbReference type="Proteomes" id="UP001144313"/>
    </source>
</evidence>
<sequence length="193" mass="20031">MPVIAACLTAALTALVSAFFPITPVEPYLLALAAATEYSPIALGVAAAVGQTIGKTTLFLGARGAFRSARLRRWVEAAEERRDRRRASAAGEDAAAGSGTAPIATGVRVRRGPFAALIEMGRKLLALLDRPSLAVPILLLSATTGLPPLMATSIYAAGTRINLPLFVAACLVGRSIRFIVIAYAPQLVLAAGH</sequence>
<gene>
    <name evidence="1" type="ORF">GALLR39Z86_06720</name>
</gene>
<evidence type="ECO:0000313" key="1">
    <source>
        <dbReference type="EMBL" id="GLI40822.1"/>
    </source>
</evidence>
<organism evidence="1 2">
    <name type="scientific">Glycomyces algeriensis</name>
    <dbReference type="NCBI Taxonomy" id="256037"/>
    <lineage>
        <taxon>Bacteria</taxon>
        <taxon>Bacillati</taxon>
        <taxon>Actinomycetota</taxon>
        <taxon>Actinomycetes</taxon>
        <taxon>Glycomycetales</taxon>
        <taxon>Glycomycetaceae</taxon>
        <taxon>Glycomyces</taxon>
    </lineage>
</organism>
<comment type="caution">
    <text evidence="1">The sequence shown here is derived from an EMBL/GenBank/DDBJ whole genome shotgun (WGS) entry which is preliminary data.</text>
</comment>
<proteinExistence type="predicted"/>
<dbReference type="AlphaFoldDB" id="A0A9W6G5N5"/>